<evidence type="ECO:0000313" key="1">
    <source>
        <dbReference type="EMBL" id="GAI18625.1"/>
    </source>
</evidence>
<sequence>MIARQGTRTVAEIKQNKIPMTHPIPKVTIGGILDTISEPKPIIVVMVESNTAFPVS</sequence>
<proteinExistence type="predicted"/>
<organism evidence="1">
    <name type="scientific">marine sediment metagenome</name>
    <dbReference type="NCBI Taxonomy" id="412755"/>
    <lineage>
        <taxon>unclassified sequences</taxon>
        <taxon>metagenomes</taxon>
        <taxon>ecological metagenomes</taxon>
    </lineage>
</organism>
<accession>X1MV95</accession>
<name>X1MV95_9ZZZZ</name>
<feature type="non-terminal residue" evidence="1">
    <location>
        <position position="56"/>
    </location>
</feature>
<reference evidence="1" key="1">
    <citation type="journal article" date="2014" name="Front. Microbiol.">
        <title>High frequency of phylogenetically diverse reductive dehalogenase-homologous genes in deep subseafloor sedimentary metagenomes.</title>
        <authorList>
            <person name="Kawai M."/>
            <person name="Futagami T."/>
            <person name="Toyoda A."/>
            <person name="Takaki Y."/>
            <person name="Nishi S."/>
            <person name="Hori S."/>
            <person name="Arai W."/>
            <person name="Tsubouchi T."/>
            <person name="Morono Y."/>
            <person name="Uchiyama I."/>
            <person name="Ito T."/>
            <person name="Fujiyama A."/>
            <person name="Inagaki F."/>
            <person name="Takami H."/>
        </authorList>
    </citation>
    <scope>NUCLEOTIDE SEQUENCE</scope>
    <source>
        <strain evidence="1">Expedition CK06-06</strain>
    </source>
</reference>
<dbReference type="EMBL" id="BARV01020863">
    <property type="protein sequence ID" value="GAI18625.1"/>
    <property type="molecule type" value="Genomic_DNA"/>
</dbReference>
<comment type="caution">
    <text evidence="1">The sequence shown here is derived from an EMBL/GenBank/DDBJ whole genome shotgun (WGS) entry which is preliminary data.</text>
</comment>
<dbReference type="AlphaFoldDB" id="X1MV95"/>
<protein>
    <submittedName>
        <fullName evidence="1">Uncharacterized protein</fullName>
    </submittedName>
</protein>
<gene>
    <name evidence="1" type="ORF">S06H3_34707</name>
</gene>